<evidence type="ECO:0000313" key="5">
    <source>
        <dbReference type="Proteomes" id="UP001152795"/>
    </source>
</evidence>
<evidence type="ECO:0000256" key="2">
    <source>
        <dbReference type="ARBA" id="ARBA00022737"/>
    </source>
</evidence>
<dbReference type="Proteomes" id="UP001152795">
    <property type="component" value="Unassembled WGS sequence"/>
</dbReference>
<dbReference type="InterPro" id="IPR011047">
    <property type="entry name" value="Quinoprotein_ADH-like_sf"/>
</dbReference>
<dbReference type="Pfam" id="PF25469">
    <property type="entry name" value="WHD_NWD1"/>
    <property type="match status" value="1"/>
</dbReference>
<dbReference type="SUPFAM" id="SSF50969">
    <property type="entry name" value="YVTN repeat-like/Quinoprotein amine dehydrogenase"/>
    <property type="match status" value="1"/>
</dbReference>
<keyword evidence="2" id="KW-0677">Repeat</keyword>
<feature type="compositionally biased region" description="Acidic residues" evidence="3">
    <location>
        <begin position="55"/>
        <end position="136"/>
    </location>
</feature>
<evidence type="ECO:0000313" key="4">
    <source>
        <dbReference type="EMBL" id="CAB3983188.1"/>
    </source>
</evidence>
<dbReference type="Pfam" id="PF13271">
    <property type="entry name" value="DUF4062"/>
    <property type="match status" value="1"/>
</dbReference>
<feature type="region of interest" description="Disordered" evidence="3">
    <location>
        <begin position="1"/>
        <end position="140"/>
    </location>
</feature>
<dbReference type="Gene3D" id="1.25.40.370">
    <property type="match status" value="1"/>
</dbReference>
<feature type="compositionally biased region" description="Basic and acidic residues" evidence="3">
    <location>
        <begin position="1773"/>
        <end position="1789"/>
    </location>
</feature>
<dbReference type="EMBL" id="CACRXK020000587">
    <property type="protein sequence ID" value="CAB3983188.1"/>
    <property type="molecule type" value="Genomic_DNA"/>
</dbReference>
<dbReference type="PROSITE" id="PS50837">
    <property type="entry name" value="NACHT"/>
    <property type="match status" value="1"/>
</dbReference>
<proteinExistence type="predicted"/>
<sequence length="1789" mass="203092">MGSVPSKLLKLKKKKKEPEPEMNNDDETNQALSGDGVRSENHEHEVMIEPVPSDHDEEIENEEKDEDDAEQSSEEENEEQDDEEQDEEDEQEEEQEDKEETEEQEDEEQEDEMQDEEQADESEKEMEGDDEPEEEYTAWGGKKVKVEYSGTKLQALRGNVNIEYPEKTQIVRIFTSSTFTDTSVERNTLMETVYPKLKIFCQKKGFEFQVVDMRWGVRDEATDDHMTTELCMKELYACQKLSTGPNFVTFLGQKYGYRPFPPKIEESEFQQLVKAVDGSEDRATLERWFKLDSNAVPKQYILQRVTSVLPDYRNHSNPELKKAASSEWWSCFERMQMALRKAAIKVLDKNKQQKYVMSVTEDEIRRGVITATSPDKHCFWFKRVISDLDKNIGDKKAGLFVDKVWGKDAFDEEAQQYLNTLREVDLPNVLPKKNINIYNVKWSTQGIDPEHERSHDEYVKNLCQDFYSVLTKMIENGISEKLSEESNEEIFDEVFQHGIFCQKKCKAFHGRKPFLEDIKNGIENGSTTFILHGESGCGKTSVMAKLASSMKKWIGDPKATLVLRFIGTTANSFAIRDLLKSICVQLYKATGHQMEEIPDDLKSLKDYLNTCLELAAEKHPVILMLDSLDQLSGDDGGLQLEWLPKTLPSDVYMILSTLPEEQYVCLPKLKMHFPEETFKAIPKMSKEEAGSILDNWLRDAKRSLTSQQRQNVLNTFNKCPLPLFLKLAFDEACRWKSYTPENETNVPSTIREIIHSLFDRLERIHGKMLVSHALAYISGSKNGLTESELEDLLSLDDDVLNDVYQYWTPPVRRLPPLIWLRVRSDLGDYLVERGSDGARVSFWYHRQFIEVSRERYLLEQESVKVHSNMAEYFQGTWSGGKKKPFVNKQGEHLEMDRLVAQQPLMYDANEESVVFNKRKLAELPYHLVKSKQLNELKETVLCNYDFLLAKLRGMPCSLVMDDFRMAVNVFPEDEELQLLYDTIGLSVNALKLEPRQLPSQLIGRLFNMQEDASSSNTHPSITKLLQQLRSSHVPYFVPHAKCLTSSGGPLLHAIAEHDESMIDSICLSHDNSTVVTTVRGNEGLEIRIFNVRAGLLERKLTLTEPIPEVFLVWHIIMSRRDKQKLVMIGGRNILVFDLKSGEMVHQIEALSEDLAFNQTGSDIPPVALGNGDQSVAALTDKGIKIWNMETGSLEHEVPVKGVDTSGSMGALDASNEYVAYCKKDSTDVTIISINSGEIVQTIKSSVQKSSGSYVKFIKLTDEGKLVVMSSNSTELKVFDAASGKLLKNVVGFSANTTIKELLITSDGKKLICQDKYDLAIWDMESWKCRKVLNDMANIHSPNVKTNDGKIVVHANITDRIVRIYDASKDEGKEATADAASANQWVVNQINSLYPSCDNRHFITTGTANMASEISIWDVNQGKQVRVFKSLNFYPNVLRMVSPTLGVGYIYNEKMNHYALLDFAEGKMVRQLEGKACKRMYMMEFLDKDRMVSFTRGRRHLKVWNIQSGKVIQQIKLGQKHRLEAFLLSGNKKVMVIAQFGTYSGEMKDKTIPLIVYDFSTGKQHEIRENEQQLKFEAAGWSINGSISHSGRYMVNVNDYTSAILWDVTAGRKLHSLSSEQQPGAIFSSAIIEDKNIALTSFAGSKNGVFVWDIKSGECVKEIITVAQVNEIKPSVDQRLVFWKDMQGPNFFVHELESGRNLASFTSDQPIAPQVFSVINNHVVIGATGSIDPVIFCLRQGNEFGTTPVGSSVFEDGSDVTKTFVYDVNTLPPDPRDVDNDKDDDKGQAC</sequence>
<protein>
    <submittedName>
        <fullName evidence="4">NACHT domain- and WD repeat-containing 1-like</fullName>
    </submittedName>
</protein>
<accession>A0A6S7FUB8</accession>
<dbReference type="InterPro" id="IPR007111">
    <property type="entry name" value="NACHT_NTPase"/>
</dbReference>
<feature type="compositionally biased region" description="Basic and acidic residues" evidence="3">
    <location>
        <begin position="37"/>
        <end position="47"/>
    </location>
</feature>
<dbReference type="Gene3D" id="3.40.50.300">
    <property type="entry name" value="P-loop containing nucleotide triphosphate hydrolases"/>
    <property type="match status" value="1"/>
</dbReference>
<dbReference type="InterPro" id="IPR027417">
    <property type="entry name" value="P-loop_NTPase"/>
</dbReference>
<organism evidence="4 5">
    <name type="scientific">Paramuricea clavata</name>
    <name type="common">Red gorgonian</name>
    <name type="synonym">Violescent sea-whip</name>
    <dbReference type="NCBI Taxonomy" id="317549"/>
    <lineage>
        <taxon>Eukaryota</taxon>
        <taxon>Metazoa</taxon>
        <taxon>Cnidaria</taxon>
        <taxon>Anthozoa</taxon>
        <taxon>Octocorallia</taxon>
        <taxon>Malacalcyonacea</taxon>
        <taxon>Plexauridae</taxon>
        <taxon>Paramuricea</taxon>
    </lineage>
</organism>
<comment type="caution">
    <text evidence="4">The sequence shown here is derived from an EMBL/GenBank/DDBJ whole genome shotgun (WGS) entry which is preliminary data.</text>
</comment>
<dbReference type="PANTHER" id="PTHR19871">
    <property type="entry name" value="BETA TRANSDUCIN-RELATED PROTEIN"/>
    <property type="match status" value="1"/>
</dbReference>
<dbReference type="PANTHER" id="PTHR19871:SF14">
    <property type="entry name" value="DUF4062 DOMAIN-CONTAINING PROTEIN"/>
    <property type="match status" value="1"/>
</dbReference>
<dbReference type="InterPro" id="IPR011044">
    <property type="entry name" value="Quino_amine_DH_bsu"/>
</dbReference>
<dbReference type="InterPro" id="IPR036322">
    <property type="entry name" value="WD40_repeat_dom_sf"/>
</dbReference>
<reference evidence="4" key="1">
    <citation type="submission" date="2020-04" db="EMBL/GenBank/DDBJ databases">
        <authorList>
            <person name="Alioto T."/>
            <person name="Alioto T."/>
            <person name="Gomez Garrido J."/>
        </authorList>
    </citation>
    <scope>NUCLEOTIDE SEQUENCE</scope>
    <source>
        <strain evidence="4">A484AB</strain>
    </source>
</reference>
<dbReference type="InterPro" id="IPR052752">
    <property type="entry name" value="NACHT-WD_repeat"/>
</dbReference>
<dbReference type="Gene3D" id="2.130.10.10">
    <property type="entry name" value="YVTN repeat-like/Quinoprotein amine dehydrogenase"/>
    <property type="match status" value="3"/>
</dbReference>
<dbReference type="SUPFAM" id="SSF52540">
    <property type="entry name" value="P-loop containing nucleoside triphosphate hydrolases"/>
    <property type="match status" value="1"/>
</dbReference>
<dbReference type="InterPro" id="IPR025139">
    <property type="entry name" value="DUF4062"/>
</dbReference>
<dbReference type="OrthoDB" id="2325716at2759"/>
<evidence type="ECO:0000256" key="1">
    <source>
        <dbReference type="ARBA" id="ARBA00022574"/>
    </source>
</evidence>
<dbReference type="InterPro" id="IPR057588">
    <property type="entry name" value="NWD1/2-like_WH"/>
</dbReference>
<dbReference type="SUPFAM" id="SSF50998">
    <property type="entry name" value="Quinoprotein alcohol dehydrogenase-like"/>
    <property type="match status" value="1"/>
</dbReference>
<gene>
    <name evidence="4" type="ORF">PACLA_8A006556</name>
</gene>
<name>A0A6S7FUB8_PARCT</name>
<feature type="region of interest" description="Disordered" evidence="3">
    <location>
        <begin position="1770"/>
        <end position="1789"/>
    </location>
</feature>
<dbReference type="Pfam" id="PF05729">
    <property type="entry name" value="NACHT"/>
    <property type="match status" value="1"/>
</dbReference>
<evidence type="ECO:0000256" key="3">
    <source>
        <dbReference type="SAM" id="MobiDB-lite"/>
    </source>
</evidence>
<dbReference type="InterPro" id="IPR015943">
    <property type="entry name" value="WD40/YVTN_repeat-like_dom_sf"/>
</dbReference>
<dbReference type="SUPFAM" id="SSF50978">
    <property type="entry name" value="WD40 repeat-like"/>
    <property type="match status" value="1"/>
</dbReference>
<keyword evidence="5" id="KW-1185">Reference proteome</keyword>
<keyword evidence="1" id="KW-0853">WD repeat</keyword>